<feature type="region of interest" description="Disordered" evidence="2">
    <location>
        <begin position="1134"/>
        <end position="1157"/>
    </location>
</feature>
<dbReference type="Pfam" id="PF13517">
    <property type="entry name" value="FG-GAP_3"/>
    <property type="match status" value="4"/>
</dbReference>
<sequence length="1157" mass="128066">MQYPITPFTKQGTSRKPAMSAFFCAFATLVFLAGCQKKPAVPENALFEPVDSTQTNISFTNQLQDTDKLNILSYLYFYNGAGVAAGDLNNDGQTDLYFVSNQGKNKLYLNKGNLKFDDVSEQAGVEGYSDWQTGVSLADVNGDGWLDIYVCAVGDYKGLEGANELYINNGADASGQVSFTEMAADYGLDFTGFSTQASFFDYDRDGDLDIYLLNHAVHTSRSYDRVNARNLRNNEAGDVLFENQLVSKEGNAPQGQVVKFRDVSGKAGIYGAAMGYGLGVVVSDLNNDGWDDIYVSNDFHEDDYYYINNGNGTFTESVKEHFRHLSRFSMGCDAADMNNDGYPDVMTLDMYPEDEVVEKTSMGEDPFDIFLYKLQFGYFNQYSRNCLQLSHSGQKFSDIGLMAGVAATDWSWSTLLADYDNDGIKDIFITNGIVRRPNNMDYIKFASSDSMLHAPQISKALDQKAVAMMPDGKVHNYLYKGTDSLRFDDKSQSWGFAAPTMSNGAVYADLDNDGDLELITNNINQPAGIYRNKGGQLLGNNYLKVKLKGQNPNAFGYGAKVLLKSKGKVQVQQLMPTRGFMSSVEPVLNFGLGKLSSVDTLVVIWGNQQVEVKTNIKANTTLVLEEDAAQLPSSHYYSLFQTPAPLFEEVTETFQVNYRHQENNYLDFYRESLIPFQTSTEGPKIAVGDVNGDGLDDFYIGGAKWQAGALYLQQPGGKFEATNQALFQADSTYEDVDAVFFDANNDKFPDLYVVSGGNEFYGKMPEQFDRLYLNDGKGNFSRSNTLPAMYDNKSCVRPYDFDSDGDLDLFVGGRVLGYQYGNSPDSYLLVNDGKGRFSDRTDALAPGLRKAGMVTDGVWADYDNDGATDLIVAGDWMALTVYRNKGNRFEKVTGANGLNEARGFWQTVKAADFDKDGDMDFVAGNLGTNTKFRKRDGGALRMYVKDMDGNESLDHILAYSQQNNWYPVATKDELGKQLPLINKRFTDYQGYAGKAVEDIFGKDELKDARLLEVNTFESVYWENTGNGQFKKHALPREAQVSKMFAFQVADVNQDGNMDVIAGGNLYGVSTYQGRYDSSYGVLLQGNGKGGFAARGLADSGLVMEGEVRDIKTLRTADGELLLVARNNEPLQVFKKRDKATPPAQLAARDMKPASAKK</sequence>
<dbReference type="PANTHER" id="PTHR16026">
    <property type="entry name" value="CARTILAGE ACIDIC PROTEIN 1"/>
    <property type="match status" value="1"/>
</dbReference>
<evidence type="ECO:0000313" key="5">
    <source>
        <dbReference type="Proteomes" id="UP001500552"/>
    </source>
</evidence>
<dbReference type="InterPro" id="IPR027039">
    <property type="entry name" value="Crtac1"/>
</dbReference>
<proteinExistence type="predicted"/>
<accession>A0ABP8LBQ9</accession>
<evidence type="ECO:0000256" key="2">
    <source>
        <dbReference type="SAM" id="MobiDB-lite"/>
    </source>
</evidence>
<evidence type="ECO:0000256" key="1">
    <source>
        <dbReference type="ARBA" id="ARBA00022729"/>
    </source>
</evidence>
<dbReference type="Gene3D" id="2.130.10.130">
    <property type="entry name" value="Integrin alpha, N-terminal"/>
    <property type="match status" value="4"/>
</dbReference>
<keyword evidence="5" id="KW-1185">Reference proteome</keyword>
<dbReference type="InterPro" id="IPR028994">
    <property type="entry name" value="Integrin_alpha_N"/>
</dbReference>
<feature type="domain" description="ASPIC/UnbV" evidence="3">
    <location>
        <begin position="556"/>
        <end position="622"/>
    </location>
</feature>
<organism evidence="4 5">
    <name type="scientific">Pontibacter saemangeumensis</name>
    <dbReference type="NCBI Taxonomy" id="1084525"/>
    <lineage>
        <taxon>Bacteria</taxon>
        <taxon>Pseudomonadati</taxon>
        <taxon>Bacteroidota</taxon>
        <taxon>Cytophagia</taxon>
        <taxon>Cytophagales</taxon>
        <taxon>Hymenobacteraceae</taxon>
        <taxon>Pontibacter</taxon>
    </lineage>
</organism>
<gene>
    <name evidence="4" type="ORF">GCM10023188_06370</name>
</gene>
<protein>
    <submittedName>
        <fullName evidence="4">VCBS repeat-containing protein</fullName>
    </submittedName>
</protein>
<dbReference type="RefSeq" id="WP_345156723.1">
    <property type="nucleotide sequence ID" value="NZ_BAABHC010000002.1"/>
</dbReference>
<dbReference type="InterPro" id="IPR013517">
    <property type="entry name" value="FG-GAP"/>
</dbReference>
<name>A0ABP8LBQ9_9BACT</name>
<reference evidence="5" key="1">
    <citation type="journal article" date="2019" name="Int. J. Syst. Evol. Microbiol.">
        <title>The Global Catalogue of Microorganisms (GCM) 10K type strain sequencing project: providing services to taxonomists for standard genome sequencing and annotation.</title>
        <authorList>
            <consortium name="The Broad Institute Genomics Platform"/>
            <consortium name="The Broad Institute Genome Sequencing Center for Infectious Disease"/>
            <person name="Wu L."/>
            <person name="Ma J."/>
        </authorList>
    </citation>
    <scope>NUCLEOTIDE SEQUENCE [LARGE SCALE GENOMIC DNA]</scope>
    <source>
        <strain evidence="5">JCM 17926</strain>
    </source>
</reference>
<dbReference type="EMBL" id="BAABHC010000002">
    <property type="protein sequence ID" value="GAA4425433.1"/>
    <property type="molecule type" value="Genomic_DNA"/>
</dbReference>
<dbReference type="SUPFAM" id="SSF69318">
    <property type="entry name" value="Integrin alpha N-terminal domain"/>
    <property type="match status" value="3"/>
</dbReference>
<keyword evidence="1" id="KW-0732">Signal</keyword>
<dbReference type="InterPro" id="IPR011519">
    <property type="entry name" value="UnbV_ASPIC"/>
</dbReference>
<evidence type="ECO:0000313" key="4">
    <source>
        <dbReference type="EMBL" id="GAA4425433.1"/>
    </source>
</evidence>
<comment type="caution">
    <text evidence="4">The sequence shown here is derived from an EMBL/GenBank/DDBJ whole genome shotgun (WGS) entry which is preliminary data.</text>
</comment>
<dbReference type="Proteomes" id="UP001500552">
    <property type="component" value="Unassembled WGS sequence"/>
</dbReference>
<dbReference type="Pfam" id="PF07593">
    <property type="entry name" value="UnbV_ASPIC"/>
    <property type="match status" value="1"/>
</dbReference>
<dbReference type="PANTHER" id="PTHR16026:SF0">
    <property type="entry name" value="CARTILAGE ACIDIC PROTEIN 1"/>
    <property type="match status" value="1"/>
</dbReference>
<evidence type="ECO:0000259" key="3">
    <source>
        <dbReference type="Pfam" id="PF07593"/>
    </source>
</evidence>